<comment type="cofactor">
    <cofactor evidence="1">
        <name>Fe cation</name>
        <dbReference type="ChEBI" id="CHEBI:24875"/>
    </cofactor>
</comment>
<evidence type="ECO:0000256" key="3">
    <source>
        <dbReference type="ARBA" id="ARBA00023002"/>
    </source>
</evidence>
<dbReference type="Gene3D" id="3.40.50.1970">
    <property type="match status" value="1"/>
</dbReference>
<dbReference type="SUPFAM" id="SSF56796">
    <property type="entry name" value="Dehydroquinate synthase-like"/>
    <property type="match status" value="1"/>
</dbReference>
<dbReference type="InterPro" id="IPR056798">
    <property type="entry name" value="ADH_Fe_C"/>
</dbReference>
<dbReference type="Proteomes" id="UP000018458">
    <property type="component" value="Unassembled WGS sequence"/>
</dbReference>
<dbReference type="FunFam" id="3.40.50.1970:FF:000003">
    <property type="entry name" value="Alcohol dehydrogenase, iron-containing"/>
    <property type="match status" value="1"/>
</dbReference>
<evidence type="ECO:0000313" key="6">
    <source>
        <dbReference type="EMBL" id="EFY06513.1"/>
    </source>
</evidence>
<dbReference type="Gene3D" id="1.20.1090.10">
    <property type="entry name" value="Dehydroquinate synthase-like - alpha domain"/>
    <property type="match status" value="1"/>
</dbReference>
<dbReference type="GO" id="GO:0008106">
    <property type="term" value="F:alcohol dehydrogenase (NADP+) activity"/>
    <property type="evidence" value="ECO:0007669"/>
    <property type="project" value="TreeGrafter"/>
</dbReference>
<feature type="domain" description="Alcohol dehydrogenase iron-type/glycerol dehydrogenase GldA" evidence="4">
    <location>
        <begin position="24"/>
        <end position="191"/>
    </location>
</feature>
<evidence type="ECO:0000256" key="1">
    <source>
        <dbReference type="ARBA" id="ARBA00001962"/>
    </source>
</evidence>
<comment type="similarity">
    <text evidence="2">Belongs to the iron-containing alcohol dehydrogenase family.</text>
</comment>
<dbReference type="Pfam" id="PF25137">
    <property type="entry name" value="ADH_Fe_C"/>
    <property type="match status" value="1"/>
</dbReference>
<dbReference type="AlphaFoldDB" id="E8LLU3"/>
<organism evidence="6 7">
    <name type="scientific">Succinatimonas hippei (strain DSM 22608 / JCM 16073 / KCTC 15190 / YIT 12066)</name>
    <dbReference type="NCBI Taxonomy" id="762983"/>
    <lineage>
        <taxon>Bacteria</taxon>
        <taxon>Pseudomonadati</taxon>
        <taxon>Pseudomonadota</taxon>
        <taxon>Gammaproteobacteria</taxon>
        <taxon>Aeromonadales</taxon>
        <taxon>Succinivibrionaceae</taxon>
        <taxon>Succinatimonas</taxon>
    </lineage>
</organism>
<dbReference type="EMBL" id="AEVO01000115">
    <property type="protein sequence ID" value="EFY06513.1"/>
    <property type="molecule type" value="Genomic_DNA"/>
</dbReference>
<accession>E8LLU3</accession>
<dbReference type="GO" id="GO:1990002">
    <property type="term" value="F:methylglyoxal reductase (NADPH) (acetol producing) activity"/>
    <property type="evidence" value="ECO:0007669"/>
    <property type="project" value="TreeGrafter"/>
</dbReference>
<evidence type="ECO:0000259" key="4">
    <source>
        <dbReference type="Pfam" id="PF00465"/>
    </source>
</evidence>
<feature type="domain" description="Fe-containing alcohol dehydrogenase-like C-terminal" evidence="5">
    <location>
        <begin position="203"/>
        <end position="401"/>
    </location>
</feature>
<comment type="caution">
    <text evidence="6">The sequence shown here is derived from an EMBL/GenBank/DDBJ whole genome shotgun (WGS) entry which is preliminary data.</text>
</comment>
<reference evidence="6 7" key="1">
    <citation type="submission" date="2011-01" db="EMBL/GenBank/DDBJ databases">
        <authorList>
            <person name="Weinstock G."/>
            <person name="Sodergren E."/>
            <person name="Clifton S."/>
            <person name="Fulton L."/>
            <person name="Fulton B."/>
            <person name="Courtney L."/>
            <person name="Fronick C."/>
            <person name="Harrison M."/>
            <person name="Strong C."/>
            <person name="Farmer C."/>
            <person name="Delahaunty K."/>
            <person name="Markovic C."/>
            <person name="Hall O."/>
            <person name="Minx P."/>
            <person name="Tomlinson C."/>
            <person name="Mitreva M."/>
            <person name="Hou S."/>
            <person name="Chen J."/>
            <person name="Wollam A."/>
            <person name="Pepin K.H."/>
            <person name="Johnson M."/>
            <person name="Bhonagiri V."/>
            <person name="Zhang X."/>
            <person name="Suruliraj S."/>
            <person name="Warren W."/>
            <person name="Chinwalla A."/>
            <person name="Mardis E.R."/>
            <person name="Wilson R.K."/>
        </authorList>
    </citation>
    <scope>NUCLEOTIDE SEQUENCE [LARGE SCALE GENOMIC DNA]</scope>
    <source>
        <strain evidence="7">DSM 22608 / JCM 16073 / KCTC 15190 / YIT 12066</strain>
    </source>
</reference>
<dbReference type="CDD" id="cd08187">
    <property type="entry name" value="BDH"/>
    <property type="match status" value="1"/>
</dbReference>
<dbReference type="EC" id="1.1.1.1" evidence="6"/>
<dbReference type="PANTHER" id="PTHR43633">
    <property type="entry name" value="ALCOHOL DEHYDROGENASE YQHD"/>
    <property type="match status" value="1"/>
</dbReference>
<evidence type="ECO:0000259" key="5">
    <source>
        <dbReference type="Pfam" id="PF25137"/>
    </source>
</evidence>
<dbReference type="PANTHER" id="PTHR43633:SF1">
    <property type="entry name" value="ALCOHOL DEHYDROGENASE YQHD"/>
    <property type="match status" value="1"/>
</dbReference>
<name>E8LLU3_SUCHY</name>
<dbReference type="GO" id="GO:1990362">
    <property type="term" value="F:butanol dehydrogenase (NAD+) activity"/>
    <property type="evidence" value="ECO:0007669"/>
    <property type="project" value="InterPro"/>
</dbReference>
<keyword evidence="7" id="KW-1185">Reference proteome</keyword>
<evidence type="ECO:0000313" key="7">
    <source>
        <dbReference type="Proteomes" id="UP000018458"/>
    </source>
</evidence>
<dbReference type="eggNOG" id="COG1979">
    <property type="taxonomic scope" value="Bacteria"/>
</dbReference>
<gene>
    <name evidence="6" type="ORF">HMPREF9444_01716</name>
</gene>
<dbReference type="GO" id="GO:0005829">
    <property type="term" value="C:cytosol"/>
    <property type="evidence" value="ECO:0007669"/>
    <property type="project" value="TreeGrafter"/>
</dbReference>
<protein>
    <submittedName>
        <fullName evidence="6">Alcohol dehydrogenase, iron-dependent</fullName>
        <ecNumber evidence="6">1.1.1.1</ecNumber>
    </submittedName>
</protein>
<dbReference type="STRING" id="762983.HMPREF9444_01716"/>
<evidence type="ECO:0000256" key="2">
    <source>
        <dbReference type="ARBA" id="ARBA00007358"/>
    </source>
</evidence>
<dbReference type="HOGENOM" id="CLU_007207_0_4_6"/>
<keyword evidence="3 6" id="KW-0560">Oxidoreductase</keyword>
<dbReference type="InterPro" id="IPR001670">
    <property type="entry name" value="ADH_Fe/GldA"/>
</dbReference>
<proteinExistence type="inferred from homology"/>
<dbReference type="InterPro" id="IPR044731">
    <property type="entry name" value="BDH-like"/>
</dbReference>
<dbReference type="GO" id="GO:0046872">
    <property type="term" value="F:metal ion binding"/>
    <property type="evidence" value="ECO:0007669"/>
    <property type="project" value="InterPro"/>
</dbReference>
<sequence length="402" mass="43607">MSLYYEKKLNREVLKMHNFTYFAPTKLYFGKNVIENLGSEIKALGDKVLLVYGGGSIKKTGIYNVIKEQLQGCEVFELSGVDPNPRVTSVNQGAALCKQHGIEVVLAVGGGSVMDCSKAICAAAKYAGDDAWDLVKNSSLVKEALPLICVVTIAATGSEFDCGGVISNLSTNEKMGLVNPHLWPKVSFIDPSYTCSVSKYQTTAGSCDIMSHYMEQYFTTGVNDIGDGFLETELKTVIKYTPAALENGNDYEARAHLMWAATLGCNRMASLGNDPSIFVCHAIEHELSAFHDITHGIGLAIITPKVMRYILNDKSVNKLAQFAHNVMHVENSGDAYADAKAGISALEKFFASIGVPEGLSKIGVDDTHFKAMAEHACAYNPLHKAFIPLNESDVEAILRQSL</sequence>
<dbReference type="Pfam" id="PF00465">
    <property type="entry name" value="Fe-ADH"/>
    <property type="match status" value="1"/>
</dbReference>